<evidence type="ECO:0000313" key="4">
    <source>
        <dbReference type="Proteomes" id="UP000593562"/>
    </source>
</evidence>
<name>A0A7J7DHQ9_TRIWF</name>
<dbReference type="InterPro" id="IPR044578">
    <property type="entry name" value="BIR6-like"/>
</dbReference>
<gene>
    <name evidence="3" type="ORF">HS088_TW06G00007</name>
</gene>
<accession>A0A7J7DHQ9</accession>
<evidence type="ECO:0008006" key="5">
    <source>
        <dbReference type="Google" id="ProtNLM"/>
    </source>
</evidence>
<evidence type="ECO:0000256" key="2">
    <source>
        <dbReference type="PROSITE-ProRule" id="PRU00708"/>
    </source>
</evidence>
<organism evidence="3 4">
    <name type="scientific">Tripterygium wilfordii</name>
    <name type="common">Thunder God vine</name>
    <dbReference type="NCBI Taxonomy" id="458696"/>
    <lineage>
        <taxon>Eukaryota</taxon>
        <taxon>Viridiplantae</taxon>
        <taxon>Streptophyta</taxon>
        <taxon>Embryophyta</taxon>
        <taxon>Tracheophyta</taxon>
        <taxon>Spermatophyta</taxon>
        <taxon>Magnoliopsida</taxon>
        <taxon>eudicotyledons</taxon>
        <taxon>Gunneridae</taxon>
        <taxon>Pentapetalae</taxon>
        <taxon>rosids</taxon>
        <taxon>fabids</taxon>
        <taxon>Celastrales</taxon>
        <taxon>Celastraceae</taxon>
        <taxon>Tripterygium</taxon>
    </lineage>
</organism>
<dbReference type="PANTHER" id="PTHR47003:SF2">
    <property type="entry name" value="OS01G0970900 PROTEIN"/>
    <property type="match status" value="1"/>
</dbReference>
<keyword evidence="4" id="KW-1185">Reference proteome</keyword>
<comment type="caution">
    <text evidence="3">The sequence shown here is derived from an EMBL/GenBank/DDBJ whole genome shotgun (WGS) entry which is preliminary data.</text>
</comment>
<dbReference type="NCBIfam" id="TIGR00756">
    <property type="entry name" value="PPR"/>
    <property type="match status" value="1"/>
</dbReference>
<dbReference type="PANTHER" id="PTHR47003">
    <property type="entry name" value="OS01G0970900 PROTEIN"/>
    <property type="match status" value="1"/>
</dbReference>
<dbReference type="GO" id="GO:0008380">
    <property type="term" value="P:RNA splicing"/>
    <property type="evidence" value="ECO:0007669"/>
    <property type="project" value="InterPro"/>
</dbReference>
<keyword evidence="1" id="KW-0677">Repeat</keyword>
<dbReference type="PROSITE" id="PS51375">
    <property type="entry name" value="PPR"/>
    <property type="match status" value="1"/>
</dbReference>
<reference evidence="3 4" key="1">
    <citation type="journal article" date="2020" name="Nat. Commun.">
        <title>Genome of Tripterygium wilfordii and identification of cytochrome P450 involved in triptolide biosynthesis.</title>
        <authorList>
            <person name="Tu L."/>
            <person name="Su P."/>
            <person name="Zhang Z."/>
            <person name="Gao L."/>
            <person name="Wang J."/>
            <person name="Hu T."/>
            <person name="Zhou J."/>
            <person name="Zhang Y."/>
            <person name="Zhao Y."/>
            <person name="Liu Y."/>
            <person name="Song Y."/>
            <person name="Tong Y."/>
            <person name="Lu Y."/>
            <person name="Yang J."/>
            <person name="Xu C."/>
            <person name="Jia M."/>
            <person name="Peters R.J."/>
            <person name="Huang L."/>
            <person name="Gao W."/>
        </authorList>
    </citation>
    <scope>NUCLEOTIDE SEQUENCE [LARGE SCALE GENOMIC DNA]</scope>
    <source>
        <strain evidence="4">cv. XIE 37</strain>
        <tissue evidence="3">Leaf</tissue>
    </source>
</reference>
<evidence type="ECO:0000256" key="1">
    <source>
        <dbReference type="ARBA" id="ARBA00022737"/>
    </source>
</evidence>
<dbReference type="EMBL" id="JAAARO010000006">
    <property type="protein sequence ID" value="KAF5745843.1"/>
    <property type="molecule type" value="Genomic_DNA"/>
</dbReference>
<dbReference type="InParanoid" id="A0A7J7DHQ9"/>
<dbReference type="InterPro" id="IPR011990">
    <property type="entry name" value="TPR-like_helical_dom_sf"/>
</dbReference>
<dbReference type="Gene3D" id="1.25.40.10">
    <property type="entry name" value="Tetratricopeptide repeat domain"/>
    <property type="match status" value="1"/>
</dbReference>
<feature type="repeat" description="PPR" evidence="2">
    <location>
        <begin position="120"/>
        <end position="154"/>
    </location>
</feature>
<dbReference type="AlphaFoldDB" id="A0A7J7DHQ9"/>
<protein>
    <recommendedName>
        <fullName evidence="5">Pentatricopeptide repeat-containing protein</fullName>
    </recommendedName>
</protein>
<evidence type="ECO:0000313" key="3">
    <source>
        <dbReference type="EMBL" id="KAF5745843.1"/>
    </source>
</evidence>
<dbReference type="Proteomes" id="UP000593562">
    <property type="component" value="Unassembled WGS sequence"/>
</dbReference>
<sequence>MQVEEKEEVAEASEINMEKLENVSSLLQSSVDGSLESSLNSMDLYLHEELVVKVLETPRLLGENVIRFFKLAMKKPEFKVTSCVVDFPVQAICSDLRKKNSYALWDLVKEIGEKGSGALNVEILNKLIALFSRFGKGKAALEVFKKFEDFGFVPDEETYYFTIDALCRRSFFVWASSVCEKMLDAGALPDSEKVE</sequence>
<dbReference type="InterPro" id="IPR002885">
    <property type="entry name" value="PPR_rpt"/>
</dbReference>
<proteinExistence type="predicted"/>